<feature type="region of interest" description="Disordered" evidence="1">
    <location>
        <begin position="253"/>
        <end position="281"/>
    </location>
</feature>
<organism evidence="2 3">
    <name type="scientific">Blattamonas nauphoetae</name>
    <dbReference type="NCBI Taxonomy" id="2049346"/>
    <lineage>
        <taxon>Eukaryota</taxon>
        <taxon>Metamonada</taxon>
        <taxon>Preaxostyla</taxon>
        <taxon>Oxymonadida</taxon>
        <taxon>Blattamonas</taxon>
    </lineage>
</organism>
<comment type="caution">
    <text evidence="2">The sequence shown here is derived from an EMBL/GenBank/DDBJ whole genome shotgun (WGS) entry which is preliminary data.</text>
</comment>
<dbReference type="Proteomes" id="UP001281761">
    <property type="component" value="Unassembled WGS sequence"/>
</dbReference>
<accession>A0ABQ9X0H6</accession>
<reference evidence="2 3" key="1">
    <citation type="journal article" date="2022" name="bioRxiv">
        <title>Genomics of Preaxostyla Flagellates Illuminates Evolutionary Transitions and the Path Towards Mitochondrial Loss.</title>
        <authorList>
            <person name="Novak L.V.F."/>
            <person name="Treitli S.C."/>
            <person name="Pyrih J."/>
            <person name="Halakuc P."/>
            <person name="Pipaliya S.V."/>
            <person name="Vacek V."/>
            <person name="Brzon O."/>
            <person name="Soukal P."/>
            <person name="Eme L."/>
            <person name="Dacks J.B."/>
            <person name="Karnkowska A."/>
            <person name="Elias M."/>
            <person name="Hampl V."/>
        </authorList>
    </citation>
    <scope>NUCLEOTIDE SEQUENCE [LARGE SCALE GENOMIC DNA]</scope>
    <source>
        <strain evidence="2">NAU3</strain>
        <tissue evidence="2">Gut</tissue>
    </source>
</reference>
<protein>
    <submittedName>
        <fullName evidence="2">Uncharacterized protein</fullName>
    </submittedName>
</protein>
<evidence type="ECO:0000256" key="1">
    <source>
        <dbReference type="SAM" id="MobiDB-lite"/>
    </source>
</evidence>
<gene>
    <name evidence="2" type="ORF">BLNAU_20023</name>
</gene>
<sequence length="328" mass="36162">MPAPNGSTRPTLRHFPVCQPRTRAVCDRLLPSVSVPLHVDIDVVFESKLKWPCITRIQLIVNTISQFWFSETFTPPEPVAGNPLHSHTSMMLTGLSFLNSPHIRSCQTCDAVLDQQKCSSASPTASSLHVLLSNTSVPSSTYTRARSKTGSTGRSIATLPKESHAVNTHSPLAASSPAQVLLSPGSESDNNNPVSIAFGDDAIFTQRGCTHYSRCGWSLMQIHRWWMRRLIHTAAPRSSLTQLTVRSSFSLLRPRSPATSTANSPESTTSSDCPECPPSHLLHTHPDHQTCTSELLPRRVQQQPHEKHDKHMVTEEKHGISQFSLLFA</sequence>
<dbReference type="EMBL" id="JARBJD010000274">
    <property type="protein sequence ID" value="KAK2945078.1"/>
    <property type="molecule type" value="Genomic_DNA"/>
</dbReference>
<keyword evidence="3" id="KW-1185">Reference proteome</keyword>
<evidence type="ECO:0000313" key="3">
    <source>
        <dbReference type="Proteomes" id="UP001281761"/>
    </source>
</evidence>
<name>A0ABQ9X0H6_9EUKA</name>
<feature type="compositionally biased region" description="Polar residues" evidence="1">
    <location>
        <begin position="258"/>
        <end position="272"/>
    </location>
</feature>
<evidence type="ECO:0000313" key="2">
    <source>
        <dbReference type="EMBL" id="KAK2945078.1"/>
    </source>
</evidence>
<proteinExistence type="predicted"/>